<dbReference type="EMBL" id="BDIP01000162">
    <property type="protein sequence ID" value="GCA62099.1"/>
    <property type="molecule type" value="Genomic_DNA"/>
</dbReference>
<keyword evidence="3" id="KW-1185">Reference proteome</keyword>
<feature type="region of interest" description="Disordered" evidence="1">
    <location>
        <begin position="86"/>
        <end position="105"/>
    </location>
</feature>
<evidence type="ECO:0000313" key="2">
    <source>
        <dbReference type="EMBL" id="GCA62099.1"/>
    </source>
</evidence>
<reference evidence="2 3" key="1">
    <citation type="journal article" date="2018" name="PLoS ONE">
        <title>The draft genome of Kipferlia bialata reveals reductive genome evolution in fornicate parasites.</title>
        <authorList>
            <person name="Tanifuji G."/>
            <person name="Takabayashi S."/>
            <person name="Kume K."/>
            <person name="Takagi M."/>
            <person name="Nakayama T."/>
            <person name="Kamikawa R."/>
            <person name="Inagaki Y."/>
            <person name="Hashimoto T."/>
        </authorList>
    </citation>
    <scope>NUCLEOTIDE SEQUENCE [LARGE SCALE GENOMIC DNA]</scope>
    <source>
        <strain evidence="2">NY0173</strain>
    </source>
</reference>
<proteinExistence type="predicted"/>
<organism evidence="2 3">
    <name type="scientific">Kipferlia bialata</name>
    <dbReference type="NCBI Taxonomy" id="797122"/>
    <lineage>
        <taxon>Eukaryota</taxon>
        <taxon>Metamonada</taxon>
        <taxon>Carpediemonas-like organisms</taxon>
        <taxon>Kipferlia</taxon>
    </lineage>
</organism>
<name>A0A391NTX9_9EUKA</name>
<accession>A0A391NTX9</accession>
<dbReference type="AlphaFoldDB" id="A0A391NTX9"/>
<evidence type="ECO:0000313" key="3">
    <source>
        <dbReference type="Proteomes" id="UP000265618"/>
    </source>
</evidence>
<comment type="caution">
    <text evidence="2">The sequence shown here is derived from an EMBL/GenBank/DDBJ whole genome shotgun (WGS) entry which is preliminary data.</text>
</comment>
<gene>
    <name evidence="2" type="ORF">KIPB_001196</name>
</gene>
<evidence type="ECO:0000256" key="1">
    <source>
        <dbReference type="SAM" id="MobiDB-lite"/>
    </source>
</evidence>
<dbReference type="Proteomes" id="UP000265618">
    <property type="component" value="Unassembled WGS sequence"/>
</dbReference>
<sequence>MYVFDITAIGRHILVLAEDQLDDDYVLLAVYSTVSGEWSVYPTLHGRQRTENTLFSLSHIGHGIVLLLVSSTDSKDSFLCAPIPLPPGDDYESAGRWNVLDPDHD</sequence>
<protein>
    <submittedName>
        <fullName evidence="2">Uncharacterized protein</fullName>
    </submittedName>
</protein>